<feature type="transmembrane region" description="Helical" evidence="9">
    <location>
        <begin position="1040"/>
        <end position="1057"/>
    </location>
</feature>
<feature type="transmembrane region" description="Helical" evidence="9">
    <location>
        <begin position="275"/>
        <end position="299"/>
    </location>
</feature>
<dbReference type="PROSITE" id="PS50850">
    <property type="entry name" value="MFS"/>
    <property type="match status" value="2"/>
</dbReference>
<feature type="transmembrane region" description="Helical" evidence="9">
    <location>
        <begin position="442"/>
        <end position="459"/>
    </location>
</feature>
<feature type="transmembrane region" description="Helical" evidence="9">
    <location>
        <begin position="532"/>
        <end position="552"/>
    </location>
</feature>
<accession>A0AAW0FIR8</accession>
<dbReference type="FunFam" id="1.20.1250.20:FF:000474">
    <property type="entry name" value="Sugar transporter, putative"/>
    <property type="match status" value="2"/>
</dbReference>
<comment type="caution">
    <text evidence="11">The sequence shown here is derived from an EMBL/GenBank/DDBJ whole genome shotgun (WGS) entry which is preliminary data.</text>
</comment>
<comment type="subcellular location">
    <subcellularLocation>
        <location evidence="1">Membrane</location>
        <topology evidence="1">Multi-pass membrane protein</topology>
    </subcellularLocation>
</comment>
<dbReference type="PANTHER" id="PTHR48020:SF25">
    <property type="entry name" value="SUGAR TRANSPORTER, PUTATIVE (AFU_ORTHOLOGUE AFUA_7G05830)-RELATED"/>
    <property type="match status" value="1"/>
</dbReference>
<reference evidence="11 12" key="1">
    <citation type="submission" date="2022-09" db="EMBL/GenBank/DDBJ databases">
        <authorList>
            <person name="Palmer J.M."/>
        </authorList>
    </citation>
    <scope>NUCLEOTIDE SEQUENCE [LARGE SCALE GENOMIC DNA]</scope>
    <source>
        <strain evidence="11 12">DSM 7382</strain>
    </source>
</reference>
<feature type="transmembrane region" description="Helical" evidence="9">
    <location>
        <begin position="909"/>
        <end position="930"/>
    </location>
</feature>
<evidence type="ECO:0000256" key="9">
    <source>
        <dbReference type="SAM" id="Phobius"/>
    </source>
</evidence>
<comment type="catalytic activity">
    <reaction evidence="7">
        <text>myo-inositol(out) + H(+)(out) = myo-inositol(in) + H(+)(in)</text>
        <dbReference type="Rhea" id="RHEA:60364"/>
        <dbReference type="ChEBI" id="CHEBI:15378"/>
        <dbReference type="ChEBI" id="CHEBI:17268"/>
    </reaction>
</comment>
<evidence type="ECO:0000259" key="10">
    <source>
        <dbReference type="PROSITE" id="PS50850"/>
    </source>
</evidence>
<feature type="transmembrane region" description="Helical" evidence="9">
    <location>
        <begin position="1162"/>
        <end position="1181"/>
    </location>
</feature>
<dbReference type="GO" id="GO:0016020">
    <property type="term" value="C:membrane"/>
    <property type="evidence" value="ECO:0007669"/>
    <property type="project" value="UniProtKB-SubCell"/>
</dbReference>
<feature type="compositionally biased region" description="Basic and acidic residues" evidence="8">
    <location>
        <begin position="1"/>
        <end position="13"/>
    </location>
</feature>
<comment type="similarity">
    <text evidence="2">Belongs to the major facilitator superfamily. Sugar transporter (TC 2.A.1.1) family.</text>
</comment>
<evidence type="ECO:0000256" key="5">
    <source>
        <dbReference type="ARBA" id="ARBA00022989"/>
    </source>
</evidence>
<feature type="domain" description="Major facilitator superfamily (MFS) profile" evidence="10">
    <location>
        <begin position="144"/>
        <end position="587"/>
    </location>
</feature>
<keyword evidence="5 9" id="KW-1133">Transmembrane helix</keyword>
<dbReference type="PROSITE" id="PS00217">
    <property type="entry name" value="SUGAR_TRANSPORT_2"/>
    <property type="match status" value="2"/>
</dbReference>
<evidence type="ECO:0000256" key="2">
    <source>
        <dbReference type="ARBA" id="ARBA00010992"/>
    </source>
</evidence>
<feature type="transmembrane region" description="Helical" evidence="9">
    <location>
        <begin position="401"/>
        <end position="422"/>
    </location>
</feature>
<dbReference type="InterPro" id="IPR003663">
    <property type="entry name" value="Sugar/inositol_transpt"/>
</dbReference>
<dbReference type="InterPro" id="IPR005829">
    <property type="entry name" value="Sugar_transporter_CS"/>
</dbReference>
<dbReference type="GO" id="GO:0022857">
    <property type="term" value="F:transmembrane transporter activity"/>
    <property type="evidence" value="ECO:0007669"/>
    <property type="project" value="InterPro"/>
</dbReference>
<feature type="region of interest" description="Disordered" evidence="8">
    <location>
        <begin position="637"/>
        <end position="668"/>
    </location>
</feature>
<feature type="transmembrane region" description="Helical" evidence="9">
    <location>
        <begin position="873"/>
        <end position="897"/>
    </location>
</feature>
<dbReference type="Gene3D" id="1.20.1250.20">
    <property type="entry name" value="MFS general substrate transporter like domains"/>
    <property type="match status" value="2"/>
</dbReference>
<feature type="transmembrane region" description="Helical" evidence="9">
    <location>
        <begin position="215"/>
        <end position="233"/>
    </location>
</feature>
<sequence>MKDPEKAGVDPAHHAPAIENDPDLVAGTGVGNDGLFEHNSSTSSSIKQKNAHSDIESLHSKTAEAGGGERGNILAQYSEKQTMQMGRNYALKHGLDPELFSRAAALARLPREFNSMPFLSEEEKVGLNKEATKRWHIPLKLVAVIALGSMAAAVQGMDESVINGATLFYPKEMGLLDMKEPQLMEGLINGAPYLCASTIACWMSDAWNKRLGRKWTIFWTCLISAITCIWQALVNLKWYHLFLARFFLGFGIGIKSATVPAYAAETTPHTIRGSLVMLWQFFTAVGIMFGYVASLAFYYVGPHGISGGLNWRLMLGSACIPALIVLVQVPFVPESPRWLMGKDRHLDAFESLRQLRHEEIAAARDCFYQYVLLKEENSYVGVPLYKRMIEMFTIRRNRNGALGAWIVMFMQQFCGINVIAYYSSSIFIEAGFSEVQGMLASWGFGMINFIFAIPAFYTIDTFGRRNLLLVTFPLMCCFLLFAGFGFLADDKYVKTGIVATGIYVFSAVYSSGEGPVPFTYSAEAFPLYIRDIGMGFATATCWFFNFILAFTWPKMMVSLTSTGAFGFYAAWNIVGFFLVLWFLPETKGLTLEELDDVFGVNPEKAGVDPSHHVPAIEDDPDLVAGTGVGVDGLIEHKSSSTSSSLKQQPQYDSDSIHSKTGEAGGGEKGNILAQYSEKQTMQMGRNYALKHGLDPELFSRAAALARLPREFNSMPFLSEEEKIGLNREATKRWHIPFKLVEVIALGSMAAAVQGMDQSVINGATLFYPKVMGLLDMEEPQLMEGLINGAPYLCASCIACWMSDSWNRKLGRKWVIFWTCLISAVTCFWQALVNLKWYHLFIARFLMGFGIGIKSATVPAYAAETTPHTIRGSLVMLWQFFTAVGIMFGYVASLAFYYVGPHGISGGLNWRLMLGSAGLPALIVLVQVPFVPESPRWLMGKDRHLEAFESLRQLRHEEIAAARDCFYQYVLLKEENSYVGVPMYKRLIEMFTIRRNRNGALGAWIVMFMQQFCGINVIAYYSSSIFIEAGFSEVQGMLASWGFGMINFMFAIPAFYTIDTFGRRNLLLVTFPLMCCFLLFAGFGFLADDKYVKTGIVATGIYVFSAVYSSGEGPVPFTYSAEAFPLYIRDIGMGFATATCWFFNFILAFTWPKMMVSLTSTGAFGFYAAWNIVGFFLVLWFLPETKGLTLEELDDVFGVSSFKHARYQTNQLFINLRRHVLRQKVADQPPLYSHQRMAVTNPEWNEKAEVSHVE</sequence>
<organism evidence="11 12">
    <name type="scientific">Cerrena zonata</name>
    <dbReference type="NCBI Taxonomy" id="2478898"/>
    <lineage>
        <taxon>Eukaryota</taxon>
        <taxon>Fungi</taxon>
        <taxon>Dikarya</taxon>
        <taxon>Basidiomycota</taxon>
        <taxon>Agaricomycotina</taxon>
        <taxon>Agaricomycetes</taxon>
        <taxon>Polyporales</taxon>
        <taxon>Cerrenaceae</taxon>
        <taxon>Cerrena</taxon>
    </lineage>
</organism>
<feature type="compositionally biased region" description="Polar residues" evidence="8">
    <location>
        <begin position="38"/>
        <end position="48"/>
    </location>
</feature>
<name>A0AAW0FIR8_9APHY</name>
<dbReference type="EMBL" id="JASBNA010000052">
    <property type="protein sequence ID" value="KAK7680122.1"/>
    <property type="molecule type" value="Genomic_DNA"/>
</dbReference>
<dbReference type="AlphaFoldDB" id="A0AAW0FIR8"/>
<feature type="transmembrane region" description="Helical" evidence="9">
    <location>
        <begin position="466"/>
        <end position="486"/>
    </location>
</feature>
<gene>
    <name evidence="11" type="ORF">QCA50_016847</name>
</gene>
<evidence type="ECO:0000256" key="4">
    <source>
        <dbReference type="ARBA" id="ARBA00022692"/>
    </source>
</evidence>
<evidence type="ECO:0000256" key="6">
    <source>
        <dbReference type="ARBA" id="ARBA00023136"/>
    </source>
</evidence>
<feature type="transmembrane region" description="Helical" evidence="9">
    <location>
        <begin position="564"/>
        <end position="583"/>
    </location>
</feature>
<dbReference type="GO" id="GO:0015791">
    <property type="term" value="P:polyol transmembrane transport"/>
    <property type="evidence" value="ECO:0007669"/>
    <property type="project" value="UniProtKB-ARBA"/>
</dbReference>
<evidence type="ECO:0000256" key="8">
    <source>
        <dbReference type="SAM" id="MobiDB-lite"/>
    </source>
</evidence>
<evidence type="ECO:0000256" key="3">
    <source>
        <dbReference type="ARBA" id="ARBA00022448"/>
    </source>
</evidence>
<dbReference type="PANTHER" id="PTHR48020">
    <property type="entry name" value="PROTON MYO-INOSITOL COTRANSPORTER"/>
    <property type="match status" value="1"/>
</dbReference>
<evidence type="ECO:0000256" key="7">
    <source>
        <dbReference type="ARBA" id="ARBA00049119"/>
    </source>
</evidence>
<feature type="transmembrane region" description="Helical" evidence="9">
    <location>
        <begin position="1064"/>
        <end position="1084"/>
    </location>
</feature>
<protein>
    <recommendedName>
        <fullName evidence="10">Major facilitator superfamily (MFS) profile domain-containing protein</fullName>
    </recommendedName>
</protein>
<evidence type="ECO:0000313" key="11">
    <source>
        <dbReference type="EMBL" id="KAK7680122.1"/>
    </source>
</evidence>
<feature type="transmembrane region" description="Helical" evidence="9">
    <location>
        <begin position="492"/>
        <end position="511"/>
    </location>
</feature>
<proteinExistence type="inferred from homology"/>
<keyword evidence="4 9" id="KW-0812">Transmembrane</keyword>
<dbReference type="Proteomes" id="UP001385951">
    <property type="component" value="Unassembled WGS sequence"/>
</dbReference>
<feature type="domain" description="Major facilitator superfamily (MFS) profile" evidence="10">
    <location>
        <begin position="742"/>
        <end position="1185"/>
    </location>
</feature>
<feature type="transmembrane region" description="Helical" evidence="9">
    <location>
        <begin position="311"/>
        <end position="332"/>
    </location>
</feature>
<dbReference type="InterPro" id="IPR005828">
    <property type="entry name" value="MFS_sugar_transport-like"/>
</dbReference>
<feature type="transmembrane region" description="Helical" evidence="9">
    <location>
        <begin position="239"/>
        <end position="263"/>
    </location>
</feature>
<feature type="region of interest" description="Disordered" evidence="8">
    <location>
        <begin position="1"/>
        <end position="56"/>
    </location>
</feature>
<dbReference type="GO" id="GO:0015798">
    <property type="term" value="P:myo-inositol transport"/>
    <property type="evidence" value="ECO:0007669"/>
    <property type="project" value="UniProtKB-ARBA"/>
</dbReference>
<keyword evidence="6 9" id="KW-0472">Membrane</keyword>
<feature type="transmembrane region" description="Helical" evidence="9">
    <location>
        <begin position="837"/>
        <end position="861"/>
    </location>
</feature>
<dbReference type="InterPro" id="IPR036259">
    <property type="entry name" value="MFS_trans_sf"/>
</dbReference>
<keyword evidence="3" id="KW-0813">Transport</keyword>
<evidence type="ECO:0000313" key="12">
    <source>
        <dbReference type="Proteomes" id="UP001385951"/>
    </source>
</evidence>
<dbReference type="SUPFAM" id="SSF103473">
    <property type="entry name" value="MFS general substrate transporter"/>
    <property type="match status" value="2"/>
</dbReference>
<evidence type="ECO:0000256" key="1">
    <source>
        <dbReference type="ARBA" id="ARBA00004141"/>
    </source>
</evidence>
<dbReference type="InterPro" id="IPR020846">
    <property type="entry name" value="MFS_dom"/>
</dbReference>
<feature type="transmembrane region" description="Helical" evidence="9">
    <location>
        <begin position="1130"/>
        <end position="1150"/>
    </location>
</feature>
<dbReference type="Pfam" id="PF00083">
    <property type="entry name" value="Sugar_tr"/>
    <property type="match status" value="2"/>
</dbReference>
<keyword evidence="12" id="KW-1185">Reference proteome</keyword>
<dbReference type="NCBIfam" id="TIGR00879">
    <property type="entry name" value="SP"/>
    <property type="match status" value="2"/>
</dbReference>
<dbReference type="InterPro" id="IPR050814">
    <property type="entry name" value="Myo-inositol_Transporter"/>
</dbReference>
<feature type="transmembrane region" description="Helical" evidence="9">
    <location>
        <begin position="813"/>
        <end position="831"/>
    </location>
</feature>
<feature type="transmembrane region" description="Helical" evidence="9">
    <location>
        <begin position="999"/>
        <end position="1020"/>
    </location>
</feature>
<dbReference type="PRINTS" id="PR00171">
    <property type="entry name" value="SUGRTRNSPORT"/>
</dbReference>